<name>A0AAD5KYV2_9CRUS</name>
<dbReference type="InterPro" id="IPR050933">
    <property type="entry name" value="Circadian_TF"/>
</dbReference>
<keyword evidence="3" id="KW-1185">Reference proteome</keyword>
<dbReference type="InterPro" id="IPR011598">
    <property type="entry name" value="bHLH_dom"/>
</dbReference>
<evidence type="ECO:0000259" key="1">
    <source>
        <dbReference type="PROSITE" id="PS50888"/>
    </source>
</evidence>
<dbReference type="EMBL" id="WJBH02000009">
    <property type="protein sequence ID" value="KAI9552656.1"/>
    <property type="molecule type" value="Genomic_DNA"/>
</dbReference>
<dbReference type="PANTHER" id="PTHR23042">
    <property type="entry name" value="CIRCADIAN PROTEIN CLOCK/ARNT/BMAL/PAS"/>
    <property type="match status" value="1"/>
</dbReference>
<feature type="domain" description="BHLH" evidence="1">
    <location>
        <begin position="8"/>
        <end position="61"/>
    </location>
</feature>
<gene>
    <name evidence="2" type="ORF">GHT06_020527</name>
</gene>
<protein>
    <submittedName>
        <fullName evidence="2">Methoprene-tolerant</fullName>
    </submittedName>
</protein>
<dbReference type="Pfam" id="PF00010">
    <property type="entry name" value="HLH"/>
    <property type="match status" value="1"/>
</dbReference>
<dbReference type="CDD" id="cd11391">
    <property type="entry name" value="bHLH_PAS"/>
    <property type="match status" value="1"/>
</dbReference>
<accession>A0AAD5KYV2</accession>
<organism evidence="2 3">
    <name type="scientific">Daphnia sinensis</name>
    <dbReference type="NCBI Taxonomy" id="1820382"/>
    <lineage>
        <taxon>Eukaryota</taxon>
        <taxon>Metazoa</taxon>
        <taxon>Ecdysozoa</taxon>
        <taxon>Arthropoda</taxon>
        <taxon>Crustacea</taxon>
        <taxon>Branchiopoda</taxon>
        <taxon>Diplostraca</taxon>
        <taxon>Cladocera</taxon>
        <taxon>Anomopoda</taxon>
        <taxon>Daphniidae</taxon>
        <taxon>Daphnia</taxon>
        <taxon>Daphnia similis group</taxon>
    </lineage>
</organism>
<dbReference type="Gene3D" id="4.10.280.10">
    <property type="entry name" value="Helix-loop-helix DNA-binding domain"/>
    <property type="match status" value="1"/>
</dbReference>
<dbReference type="Proteomes" id="UP000820818">
    <property type="component" value="Linkage Group LG9"/>
</dbReference>
<dbReference type="AlphaFoldDB" id="A0AAD5KYV2"/>
<dbReference type="PROSITE" id="PS50888">
    <property type="entry name" value="BHLH"/>
    <property type="match status" value="1"/>
</dbReference>
<comment type="caution">
    <text evidence="2">The sequence shown here is derived from an EMBL/GenBank/DDBJ whole genome shotgun (WGS) entry which is preliminary data.</text>
</comment>
<sequence length="117" mass="13530">MSETLPSSSREMRNRAEKQRRDKLNAYISELYSLVPSAAAAPRKLDKTSTLRLSANFLRIHQNVDLRMKPYNRWNALAGHSILEVIFILFPRINSFDFKRIQFVCPSPEKKTGSSPY</sequence>
<evidence type="ECO:0000313" key="3">
    <source>
        <dbReference type="Proteomes" id="UP000820818"/>
    </source>
</evidence>
<dbReference type="SUPFAM" id="SSF47459">
    <property type="entry name" value="HLH, helix-loop-helix DNA-binding domain"/>
    <property type="match status" value="1"/>
</dbReference>
<dbReference type="GO" id="GO:0046983">
    <property type="term" value="F:protein dimerization activity"/>
    <property type="evidence" value="ECO:0007669"/>
    <property type="project" value="InterPro"/>
</dbReference>
<reference evidence="2 3" key="1">
    <citation type="submission" date="2022-05" db="EMBL/GenBank/DDBJ databases">
        <title>A multi-omics perspective on studying reproductive biology in Daphnia sinensis.</title>
        <authorList>
            <person name="Jia J."/>
        </authorList>
    </citation>
    <scope>NUCLEOTIDE SEQUENCE [LARGE SCALE GENOMIC DNA]</scope>
    <source>
        <strain evidence="2 3">WSL</strain>
    </source>
</reference>
<evidence type="ECO:0000313" key="2">
    <source>
        <dbReference type="EMBL" id="KAI9552656.1"/>
    </source>
</evidence>
<proteinExistence type="predicted"/>
<dbReference type="SMART" id="SM00353">
    <property type="entry name" value="HLH"/>
    <property type="match status" value="1"/>
</dbReference>
<dbReference type="InterPro" id="IPR036638">
    <property type="entry name" value="HLH_DNA-bd_sf"/>
</dbReference>